<comment type="function">
    <text evidence="7">Involved in the biosynthesis of the chorismate, which leads to the biosynthesis of aromatic amino acids. Catalyzes the reversible NADPH linked reduction of 3-dehydroshikimate (DHSA) to yield shikimate (SA).</text>
</comment>
<comment type="caution">
    <text evidence="7">Lacks conserved residue(s) required for the propagation of feature annotation.</text>
</comment>
<dbReference type="InterPro" id="IPR041121">
    <property type="entry name" value="SDH_C"/>
</dbReference>
<dbReference type="InterPro" id="IPR013708">
    <property type="entry name" value="Shikimate_DH-bd_N"/>
</dbReference>
<evidence type="ECO:0000313" key="11">
    <source>
        <dbReference type="Proteomes" id="UP001596282"/>
    </source>
</evidence>
<dbReference type="Gene3D" id="3.40.50.10860">
    <property type="entry name" value="Leucine Dehydrogenase, chain A, domain 1"/>
    <property type="match status" value="1"/>
</dbReference>
<comment type="similarity">
    <text evidence="7">Belongs to the shikimate dehydrogenase family.</text>
</comment>
<proteinExistence type="inferred from homology"/>
<feature type="active site" description="Proton acceptor" evidence="7">
    <location>
        <position position="73"/>
    </location>
</feature>
<evidence type="ECO:0000256" key="2">
    <source>
        <dbReference type="ARBA" id="ARBA00012962"/>
    </source>
</evidence>
<evidence type="ECO:0000259" key="9">
    <source>
        <dbReference type="Pfam" id="PF18317"/>
    </source>
</evidence>
<dbReference type="Gene3D" id="3.40.50.720">
    <property type="entry name" value="NAD(P)-binding Rossmann-like Domain"/>
    <property type="match status" value="1"/>
</dbReference>
<dbReference type="NCBIfam" id="TIGR00507">
    <property type="entry name" value="aroE"/>
    <property type="match status" value="1"/>
</dbReference>
<dbReference type="Pfam" id="PF08501">
    <property type="entry name" value="Shikimate_dh_N"/>
    <property type="match status" value="1"/>
</dbReference>
<comment type="caution">
    <text evidence="10">The sequence shown here is derived from an EMBL/GenBank/DDBJ whole genome shotgun (WGS) entry which is preliminary data.</text>
</comment>
<dbReference type="EC" id="1.1.1.25" evidence="2 7"/>
<feature type="binding site" evidence="7">
    <location>
        <position position="69"/>
    </location>
    <ligand>
        <name>shikimate</name>
        <dbReference type="ChEBI" id="CHEBI:36208"/>
    </ligand>
</feature>
<feature type="binding site" evidence="7">
    <location>
        <begin position="22"/>
        <end position="24"/>
    </location>
    <ligand>
        <name>shikimate</name>
        <dbReference type="ChEBI" id="CHEBI:36208"/>
    </ligand>
</feature>
<comment type="catalytic activity">
    <reaction evidence="7">
        <text>shikimate + NADP(+) = 3-dehydroshikimate + NADPH + H(+)</text>
        <dbReference type="Rhea" id="RHEA:17737"/>
        <dbReference type="ChEBI" id="CHEBI:15378"/>
        <dbReference type="ChEBI" id="CHEBI:16630"/>
        <dbReference type="ChEBI" id="CHEBI:36208"/>
        <dbReference type="ChEBI" id="CHEBI:57783"/>
        <dbReference type="ChEBI" id="CHEBI:58349"/>
        <dbReference type="EC" id="1.1.1.25"/>
    </reaction>
</comment>
<accession>A0ABW1RZ41</accession>
<keyword evidence="4 7" id="KW-0521">NADP</keyword>
<dbReference type="InterPro" id="IPR046346">
    <property type="entry name" value="Aminoacid_DH-like_N_sf"/>
</dbReference>
<feature type="binding site" evidence="7">
    <location>
        <position position="265"/>
    </location>
    <ligand>
        <name>shikimate</name>
        <dbReference type="ChEBI" id="CHEBI:36208"/>
    </ligand>
</feature>
<feature type="domain" description="SDH C-terminal" evidence="9">
    <location>
        <begin position="258"/>
        <end position="287"/>
    </location>
</feature>
<dbReference type="Proteomes" id="UP001596282">
    <property type="component" value="Unassembled WGS sequence"/>
</dbReference>
<dbReference type="InterPro" id="IPR011342">
    <property type="entry name" value="Shikimate_DH"/>
</dbReference>
<dbReference type="CDD" id="cd01065">
    <property type="entry name" value="NAD_bind_Shikimate_DH"/>
    <property type="match status" value="1"/>
</dbReference>
<sequence length="292" mass="32108">MTERIDGHTILIGLMAYPIRHSMSPTMHNNAFAKLGLNYAYLAFEVTNDTLPAAIQSIRTLDMRGSNISMPNKQKVIPLLDKLDPAAEMIGAVNTIVNDDGILTGYTTDGIGFMKSLDDEGINIRGHKMILAGAGGAGTAIAVQAALDGVTEMSIFNQHDDSWENAKRNVALLNEKTNCKATLHELENRDDLKAEIADSFIYTDATGVGMKPLEDETLVTDPSWFRKDLVVFDTVYAPRTTKLMKVAEQAGVEHVFNGLGMMLEQGAAAFKLWTGKEMPVDYIRQILFDDKH</sequence>
<dbReference type="EMBL" id="JBHSSC010000016">
    <property type="protein sequence ID" value="MFC6180778.1"/>
    <property type="molecule type" value="Genomic_DNA"/>
</dbReference>
<gene>
    <name evidence="7" type="primary">aroE</name>
    <name evidence="10" type="ORF">ACFP5Y_06065</name>
</gene>
<protein>
    <recommendedName>
        <fullName evidence="2 7">Shikimate dehydrogenase (NADP(+))</fullName>
        <shortName evidence="7">SDH</shortName>
        <ecNumber evidence="2 7">1.1.1.25</ecNumber>
    </recommendedName>
</protein>
<dbReference type="SUPFAM" id="SSF53223">
    <property type="entry name" value="Aminoacid dehydrogenase-like, N-terminal domain"/>
    <property type="match status" value="1"/>
</dbReference>
<dbReference type="Pfam" id="PF18317">
    <property type="entry name" value="SDH_C"/>
    <property type="match status" value="1"/>
</dbReference>
<evidence type="ECO:0000259" key="8">
    <source>
        <dbReference type="Pfam" id="PF08501"/>
    </source>
</evidence>
<feature type="binding site" evidence="7">
    <location>
        <position position="258"/>
    </location>
    <ligand>
        <name>NADP(+)</name>
        <dbReference type="ChEBI" id="CHEBI:58349"/>
    </ligand>
</feature>
<feature type="binding site" evidence="7">
    <location>
        <position position="236"/>
    </location>
    <ligand>
        <name>shikimate</name>
        <dbReference type="ChEBI" id="CHEBI:36208"/>
    </ligand>
</feature>
<dbReference type="RefSeq" id="WP_137628390.1">
    <property type="nucleotide sequence ID" value="NZ_BJDJ01000008.1"/>
</dbReference>
<name>A0ABW1RZ41_9LACO</name>
<dbReference type="InterPro" id="IPR036291">
    <property type="entry name" value="NAD(P)-bd_dom_sf"/>
</dbReference>
<dbReference type="NCBIfam" id="NF001313">
    <property type="entry name" value="PRK00258.2-1"/>
    <property type="match status" value="1"/>
</dbReference>
<comment type="pathway">
    <text evidence="1 7">Metabolic intermediate biosynthesis; chorismate biosynthesis; chorismate from D-erythrose 4-phosphate and phosphoenolpyruvate: step 4/7.</text>
</comment>
<evidence type="ECO:0000256" key="4">
    <source>
        <dbReference type="ARBA" id="ARBA00022857"/>
    </source>
</evidence>
<comment type="subunit">
    <text evidence="7">Homodimer.</text>
</comment>
<organism evidence="10 11">
    <name type="scientific">Lactiplantibacillus daowaiensis</name>
    <dbReference type="NCBI Taxonomy" id="2559918"/>
    <lineage>
        <taxon>Bacteria</taxon>
        <taxon>Bacillati</taxon>
        <taxon>Bacillota</taxon>
        <taxon>Bacilli</taxon>
        <taxon>Lactobacillales</taxon>
        <taxon>Lactobacillaceae</taxon>
        <taxon>Lactiplantibacillus</taxon>
    </lineage>
</organism>
<keyword evidence="6 7" id="KW-0057">Aromatic amino acid biosynthesis</keyword>
<feature type="domain" description="Shikimate dehydrogenase substrate binding N-terminal" evidence="8">
    <location>
        <begin position="14"/>
        <end position="96"/>
    </location>
</feature>
<dbReference type="PANTHER" id="PTHR21089">
    <property type="entry name" value="SHIKIMATE DEHYDROGENASE"/>
    <property type="match status" value="1"/>
</dbReference>
<reference evidence="11" key="1">
    <citation type="journal article" date="2019" name="Int. J. Syst. Evol. Microbiol.">
        <title>The Global Catalogue of Microorganisms (GCM) 10K type strain sequencing project: providing services to taxonomists for standard genome sequencing and annotation.</title>
        <authorList>
            <consortium name="The Broad Institute Genomics Platform"/>
            <consortium name="The Broad Institute Genome Sequencing Center for Infectious Disease"/>
            <person name="Wu L."/>
            <person name="Ma J."/>
        </authorList>
    </citation>
    <scope>NUCLEOTIDE SEQUENCE [LARGE SCALE GENOMIC DNA]</scope>
    <source>
        <strain evidence="11">CCM 8933</strain>
    </source>
</reference>
<dbReference type="InterPro" id="IPR022893">
    <property type="entry name" value="Shikimate_DH_fam"/>
</dbReference>
<feature type="binding site" evidence="7">
    <location>
        <position position="234"/>
    </location>
    <ligand>
        <name>NADP(+)</name>
        <dbReference type="ChEBI" id="CHEBI:58349"/>
    </ligand>
</feature>
<evidence type="ECO:0000256" key="3">
    <source>
        <dbReference type="ARBA" id="ARBA00022605"/>
    </source>
</evidence>
<evidence type="ECO:0000256" key="7">
    <source>
        <dbReference type="HAMAP-Rule" id="MF_00222"/>
    </source>
</evidence>
<feature type="binding site" evidence="7">
    <location>
        <position position="94"/>
    </location>
    <ligand>
        <name>shikimate</name>
        <dbReference type="ChEBI" id="CHEBI:36208"/>
    </ligand>
</feature>
<evidence type="ECO:0000256" key="5">
    <source>
        <dbReference type="ARBA" id="ARBA00023002"/>
    </source>
</evidence>
<keyword evidence="11" id="KW-1185">Reference proteome</keyword>
<keyword evidence="5 7" id="KW-0560">Oxidoreductase</keyword>
<evidence type="ECO:0000256" key="1">
    <source>
        <dbReference type="ARBA" id="ARBA00004871"/>
    </source>
</evidence>
<dbReference type="SUPFAM" id="SSF51735">
    <property type="entry name" value="NAD(P)-binding Rossmann-fold domains"/>
    <property type="match status" value="1"/>
</dbReference>
<evidence type="ECO:0000256" key="6">
    <source>
        <dbReference type="ARBA" id="ARBA00023141"/>
    </source>
</evidence>
<keyword evidence="3 7" id="KW-0028">Amino-acid biosynthesis</keyword>
<dbReference type="PANTHER" id="PTHR21089:SF1">
    <property type="entry name" value="BIFUNCTIONAL 3-DEHYDROQUINATE DEHYDRATASE_SHIKIMATE DEHYDROGENASE, CHLOROPLASTIC"/>
    <property type="match status" value="1"/>
</dbReference>
<feature type="binding site" evidence="7">
    <location>
        <begin position="133"/>
        <end position="137"/>
    </location>
    <ligand>
        <name>NADP(+)</name>
        <dbReference type="ChEBI" id="CHEBI:58349"/>
    </ligand>
</feature>
<evidence type="ECO:0000313" key="10">
    <source>
        <dbReference type="EMBL" id="MFC6180778.1"/>
    </source>
</evidence>
<dbReference type="GO" id="GO:0004764">
    <property type="term" value="F:shikimate 3-dehydrogenase (NADP+) activity"/>
    <property type="evidence" value="ECO:0007669"/>
    <property type="project" value="UniProtKB-EC"/>
</dbReference>
<feature type="binding site" evidence="7">
    <location>
        <position position="109"/>
    </location>
    <ligand>
        <name>shikimate</name>
        <dbReference type="ChEBI" id="CHEBI:36208"/>
    </ligand>
</feature>
<dbReference type="HAMAP" id="MF_00222">
    <property type="entry name" value="Shikimate_DH_AroE"/>
    <property type="match status" value="1"/>
</dbReference>